<dbReference type="PANTHER" id="PTHR30537">
    <property type="entry name" value="HTH-TYPE TRANSCRIPTIONAL REGULATOR"/>
    <property type="match status" value="1"/>
</dbReference>
<dbReference type="Pfam" id="PF03466">
    <property type="entry name" value="LysR_substrate"/>
    <property type="match status" value="1"/>
</dbReference>
<dbReference type="SUPFAM" id="SSF53850">
    <property type="entry name" value="Periplasmic binding protein-like II"/>
    <property type="match status" value="1"/>
</dbReference>
<dbReference type="AlphaFoldDB" id="A0A6D2GC52"/>
<evidence type="ECO:0000256" key="1">
    <source>
        <dbReference type="ARBA" id="ARBA00009437"/>
    </source>
</evidence>
<evidence type="ECO:0000313" key="3">
    <source>
        <dbReference type="EMBL" id="VEA05854.1"/>
    </source>
</evidence>
<evidence type="ECO:0000313" key="4">
    <source>
        <dbReference type="Proteomes" id="UP000267858"/>
    </source>
</evidence>
<dbReference type="Proteomes" id="UP000267858">
    <property type="component" value="Chromosome"/>
</dbReference>
<dbReference type="InterPro" id="IPR058163">
    <property type="entry name" value="LysR-type_TF_proteobact-type"/>
</dbReference>
<gene>
    <name evidence="3" type="primary">dmlR_9</name>
    <name evidence="3" type="ORF">NCTC5773_03930</name>
</gene>
<organism evidence="3 4">
    <name type="scientific">Salmonella enterica subsp. salamae</name>
    <dbReference type="NCBI Taxonomy" id="59202"/>
    <lineage>
        <taxon>Bacteria</taxon>
        <taxon>Pseudomonadati</taxon>
        <taxon>Pseudomonadota</taxon>
        <taxon>Gammaproteobacteria</taxon>
        <taxon>Enterobacterales</taxon>
        <taxon>Enterobacteriaceae</taxon>
        <taxon>Salmonella</taxon>
    </lineage>
</organism>
<dbReference type="CDD" id="cd08422">
    <property type="entry name" value="PBP2_CrgA_like"/>
    <property type="match status" value="1"/>
</dbReference>
<protein>
    <submittedName>
        <fullName evidence="3">LysR family transcriptional regulator</fullName>
    </submittedName>
</protein>
<sequence length="181" mass="20043">MDVGFRISVSPQEGLIARRLFPLQLIICASPAYLRKYGVPKTLHDLSAHRCSVFRHASTGRLIPWTVKSGDNAQDHHVNLAISINDEMLELHAVLMGEVIAQMAGPTAAQYIRTGQLVPVLPEAITDIHGLFLYYGSRVAQPLRVRRFIDLAIERLANRQDIVLSAEEISLAYIQGTSSDS</sequence>
<comment type="similarity">
    <text evidence="1">Belongs to the LysR transcriptional regulatory family.</text>
</comment>
<dbReference type="EMBL" id="LR134141">
    <property type="protein sequence ID" value="VEA05854.1"/>
    <property type="molecule type" value="Genomic_DNA"/>
</dbReference>
<dbReference type="PANTHER" id="PTHR30537:SF5">
    <property type="entry name" value="HTH-TYPE TRANSCRIPTIONAL ACTIVATOR TTDR-RELATED"/>
    <property type="match status" value="1"/>
</dbReference>
<dbReference type="Gene3D" id="3.40.190.10">
    <property type="entry name" value="Periplasmic binding protein-like II"/>
    <property type="match status" value="2"/>
</dbReference>
<proteinExistence type="inferred from homology"/>
<name>A0A6D2GC52_SALER</name>
<accession>A0A6D2GC52</accession>
<dbReference type="InterPro" id="IPR005119">
    <property type="entry name" value="LysR_subst-bd"/>
</dbReference>
<evidence type="ECO:0000259" key="2">
    <source>
        <dbReference type="Pfam" id="PF03466"/>
    </source>
</evidence>
<feature type="domain" description="LysR substrate-binding" evidence="2">
    <location>
        <begin position="2"/>
        <end position="156"/>
    </location>
</feature>
<reference evidence="3 4" key="1">
    <citation type="submission" date="2018-12" db="EMBL/GenBank/DDBJ databases">
        <authorList>
            <consortium name="Pathogen Informatics"/>
        </authorList>
    </citation>
    <scope>NUCLEOTIDE SEQUENCE [LARGE SCALE GENOMIC DNA]</scope>
    <source>
        <strain evidence="3 4">NCTC5773</strain>
    </source>
</reference>